<dbReference type="InterPro" id="IPR009003">
    <property type="entry name" value="Peptidase_S1_PA"/>
</dbReference>
<evidence type="ECO:0000256" key="5">
    <source>
        <dbReference type="ARBA" id="ARBA00023157"/>
    </source>
</evidence>
<dbReference type="InterPro" id="IPR001298">
    <property type="entry name" value="Filamin/ABP280_rpt"/>
</dbReference>
<dbReference type="GO" id="GO:0004252">
    <property type="term" value="F:serine-type endopeptidase activity"/>
    <property type="evidence" value="ECO:0007669"/>
    <property type="project" value="InterPro"/>
</dbReference>
<dbReference type="CDD" id="cd00190">
    <property type="entry name" value="Tryp_SPc"/>
    <property type="match status" value="1"/>
</dbReference>
<dbReference type="GO" id="GO:0006508">
    <property type="term" value="P:proteolysis"/>
    <property type="evidence" value="ECO:0007669"/>
    <property type="project" value="UniProtKB-KW"/>
</dbReference>
<evidence type="ECO:0000259" key="10">
    <source>
        <dbReference type="PROSITE" id="PS50240"/>
    </source>
</evidence>
<dbReference type="SMART" id="SM00020">
    <property type="entry name" value="Tryp_SPc"/>
    <property type="match status" value="1"/>
</dbReference>
<evidence type="ECO:0000256" key="7">
    <source>
        <dbReference type="RuleBase" id="RU363034"/>
    </source>
</evidence>
<dbReference type="SMART" id="SM00137">
    <property type="entry name" value="MAM"/>
    <property type="match status" value="1"/>
</dbReference>
<name>A0AAU9WB87_9CNID</name>
<evidence type="ECO:0000259" key="9">
    <source>
        <dbReference type="PROSITE" id="PS50060"/>
    </source>
</evidence>
<dbReference type="Proteomes" id="UP001159428">
    <property type="component" value="Unassembled WGS sequence"/>
</dbReference>
<dbReference type="PRINTS" id="PR00722">
    <property type="entry name" value="CHYMOTRYPSIN"/>
</dbReference>
<organism evidence="11 12">
    <name type="scientific">Pocillopora meandrina</name>
    <dbReference type="NCBI Taxonomy" id="46732"/>
    <lineage>
        <taxon>Eukaryota</taxon>
        <taxon>Metazoa</taxon>
        <taxon>Cnidaria</taxon>
        <taxon>Anthozoa</taxon>
        <taxon>Hexacorallia</taxon>
        <taxon>Scleractinia</taxon>
        <taxon>Astrocoeniina</taxon>
        <taxon>Pocilloporidae</taxon>
        <taxon>Pocillopora</taxon>
    </lineage>
</organism>
<dbReference type="InterPro" id="IPR033116">
    <property type="entry name" value="TRYPSIN_SER"/>
</dbReference>
<dbReference type="Pfam" id="PF00089">
    <property type="entry name" value="Trypsin"/>
    <property type="match status" value="1"/>
</dbReference>
<keyword evidence="4 7" id="KW-0720">Serine protease</keyword>
<reference evidence="11 12" key="1">
    <citation type="submission" date="2022-05" db="EMBL/GenBank/DDBJ databases">
        <authorList>
            <consortium name="Genoscope - CEA"/>
            <person name="William W."/>
        </authorList>
    </citation>
    <scope>NUCLEOTIDE SEQUENCE [LARGE SCALE GENOMIC DNA]</scope>
</reference>
<dbReference type="PROSITE" id="PS00135">
    <property type="entry name" value="TRYPSIN_SER"/>
    <property type="match status" value="1"/>
</dbReference>
<dbReference type="PROSITE" id="PS50194">
    <property type="entry name" value="FILAMIN_REPEAT"/>
    <property type="match status" value="1"/>
</dbReference>
<dbReference type="Pfam" id="PF00630">
    <property type="entry name" value="Filamin"/>
    <property type="match status" value="1"/>
</dbReference>
<dbReference type="PROSITE" id="PS00134">
    <property type="entry name" value="TRYPSIN_HIS"/>
    <property type="match status" value="1"/>
</dbReference>
<keyword evidence="3 7" id="KW-0378">Hydrolase</keyword>
<sequence length="615" mass="67649">MAFACKFMPVQCFSTNRSSREKHDSTQCSVSGDGLSLAMVGEPAKFILRTKGPDLLYLELQITRIVNNGSEISTHFSEPIPVEYECLGENIHSVCYYPKEVGEYHVAVTWKGNHVTGSPFAVKVDKKVTFPEKDDVKTEEQDNKDEVKSVTNRFTEFFWQSIYCQSIYSIFNSTQTSSYSNKCCYPFSGFYCNFDRSQCGFVQRRDDKFDWTRKKGATSSGGTGPYSDAKGRGYYMYIEASRKRKDDNAKLEILPDLVSGKTCISFFYHMRGGQMGTLRVLVDGNQVFEKSGHQGNDWRKAEFTVEGGASSVVFEGIVGRGHQSDVAIDEVKIENCGEGGGGQATMKPPAPQPETTPPPRPHTAVPPTGECGFRPTTRIVGGENAPPGAWPWQAMLRWSPTGYVFCGGTLVAPQWVVTASHCVSKAGGDPVYIRLGAHKQSESMGTEQDFTASKIILHPLYHKPIGMSHDIALLKLDRPAALTRQVNLVCLPQSIPAPLEGTKCWITGWGKTASVGGSSGKVLKQATVPIVGRNRCEWSYLGQIHESMICAGLDRGGVDSCQGDSGGPMVCETGGKFYLQGVTSWGKGCGRPNKYGVYARVKYLLEWLKKEMARN</sequence>
<feature type="domain" description="MAM" evidence="9">
    <location>
        <begin position="190"/>
        <end position="338"/>
    </location>
</feature>
<evidence type="ECO:0000313" key="11">
    <source>
        <dbReference type="EMBL" id="CAH3104135.1"/>
    </source>
</evidence>
<dbReference type="Gene3D" id="2.60.120.200">
    <property type="match status" value="1"/>
</dbReference>
<dbReference type="InterPro" id="IPR001254">
    <property type="entry name" value="Trypsin_dom"/>
</dbReference>
<evidence type="ECO:0000313" key="12">
    <source>
        <dbReference type="Proteomes" id="UP001159428"/>
    </source>
</evidence>
<dbReference type="InterPro" id="IPR018114">
    <property type="entry name" value="TRYPSIN_HIS"/>
</dbReference>
<dbReference type="InterPro" id="IPR013783">
    <property type="entry name" value="Ig-like_fold"/>
</dbReference>
<evidence type="ECO:0000256" key="3">
    <source>
        <dbReference type="ARBA" id="ARBA00022801"/>
    </source>
</evidence>
<keyword evidence="12" id="KW-1185">Reference proteome</keyword>
<evidence type="ECO:0000256" key="8">
    <source>
        <dbReference type="SAM" id="MobiDB-lite"/>
    </source>
</evidence>
<feature type="region of interest" description="Disordered" evidence="8">
    <location>
        <begin position="337"/>
        <end position="369"/>
    </location>
</feature>
<dbReference type="InterPro" id="IPR013320">
    <property type="entry name" value="ConA-like_dom_sf"/>
</dbReference>
<dbReference type="SUPFAM" id="SSF50494">
    <property type="entry name" value="Trypsin-like serine proteases"/>
    <property type="match status" value="1"/>
</dbReference>
<evidence type="ECO:0000256" key="4">
    <source>
        <dbReference type="ARBA" id="ARBA00022825"/>
    </source>
</evidence>
<dbReference type="Gene3D" id="2.60.40.10">
    <property type="entry name" value="Immunoglobulins"/>
    <property type="match status" value="1"/>
</dbReference>
<dbReference type="InterPro" id="IPR043504">
    <property type="entry name" value="Peptidase_S1_PA_chymotrypsin"/>
</dbReference>
<comment type="caution">
    <text evidence="11">The sequence shown here is derived from an EMBL/GenBank/DDBJ whole genome shotgun (WGS) entry which is preliminary data.</text>
</comment>
<dbReference type="PANTHER" id="PTHR24264:SF54">
    <property type="entry name" value="PEPTIDASE S1 DOMAIN-CONTAINING PROTEIN"/>
    <property type="match status" value="1"/>
</dbReference>
<dbReference type="CDD" id="cd06263">
    <property type="entry name" value="MAM"/>
    <property type="match status" value="1"/>
</dbReference>
<dbReference type="InterPro" id="IPR017868">
    <property type="entry name" value="Filamin/ABP280_repeat-like"/>
</dbReference>
<feature type="repeat" description="Filamin" evidence="6">
    <location>
        <begin position="20"/>
        <end position="124"/>
    </location>
</feature>
<dbReference type="SUPFAM" id="SSF49899">
    <property type="entry name" value="Concanavalin A-like lectins/glucanases"/>
    <property type="match status" value="1"/>
</dbReference>
<dbReference type="InterPro" id="IPR014756">
    <property type="entry name" value="Ig_E-set"/>
</dbReference>
<dbReference type="AlphaFoldDB" id="A0AAU9WB87"/>
<proteinExistence type="inferred from homology"/>
<comment type="similarity">
    <text evidence="1">Belongs to the peptidase S1 family.</text>
</comment>
<evidence type="ECO:0000256" key="6">
    <source>
        <dbReference type="PROSITE-ProRule" id="PRU00087"/>
    </source>
</evidence>
<accession>A0AAU9WB87</accession>
<dbReference type="Gene3D" id="2.40.10.10">
    <property type="entry name" value="Trypsin-like serine proteases"/>
    <property type="match status" value="1"/>
</dbReference>
<evidence type="ECO:0000256" key="1">
    <source>
        <dbReference type="ARBA" id="ARBA00007664"/>
    </source>
</evidence>
<gene>
    <name evidence="11" type="ORF">PMEA_00034551</name>
</gene>
<dbReference type="GO" id="GO:0005615">
    <property type="term" value="C:extracellular space"/>
    <property type="evidence" value="ECO:0007669"/>
    <property type="project" value="TreeGrafter"/>
</dbReference>
<keyword evidence="2 7" id="KW-0645">Protease</keyword>
<feature type="domain" description="Peptidase S1" evidence="10">
    <location>
        <begin position="379"/>
        <end position="613"/>
    </location>
</feature>
<dbReference type="Pfam" id="PF00629">
    <property type="entry name" value="MAM"/>
    <property type="match status" value="1"/>
</dbReference>
<dbReference type="PANTHER" id="PTHR24264">
    <property type="entry name" value="TRYPSIN-RELATED"/>
    <property type="match status" value="1"/>
</dbReference>
<dbReference type="PROSITE" id="PS50060">
    <property type="entry name" value="MAM_2"/>
    <property type="match status" value="1"/>
</dbReference>
<dbReference type="PROSITE" id="PS50240">
    <property type="entry name" value="TRYPSIN_DOM"/>
    <property type="match status" value="1"/>
</dbReference>
<keyword evidence="5" id="KW-1015">Disulfide bond</keyword>
<dbReference type="EMBL" id="CALNXJ010000009">
    <property type="protein sequence ID" value="CAH3104135.1"/>
    <property type="molecule type" value="Genomic_DNA"/>
</dbReference>
<dbReference type="SUPFAM" id="SSF81296">
    <property type="entry name" value="E set domains"/>
    <property type="match status" value="1"/>
</dbReference>
<feature type="compositionally biased region" description="Pro residues" evidence="8">
    <location>
        <begin position="348"/>
        <end position="361"/>
    </location>
</feature>
<protein>
    <submittedName>
        <fullName evidence="11">Uncharacterized protein</fullName>
    </submittedName>
</protein>
<dbReference type="SMART" id="SM00557">
    <property type="entry name" value="IG_FLMN"/>
    <property type="match status" value="1"/>
</dbReference>
<dbReference type="GO" id="GO:0016020">
    <property type="term" value="C:membrane"/>
    <property type="evidence" value="ECO:0007669"/>
    <property type="project" value="InterPro"/>
</dbReference>
<evidence type="ECO:0000256" key="2">
    <source>
        <dbReference type="ARBA" id="ARBA00022670"/>
    </source>
</evidence>
<dbReference type="InterPro" id="IPR000998">
    <property type="entry name" value="MAM_dom"/>
</dbReference>
<dbReference type="FunFam" id="2.40.10.10:FF:000077">
    <property type="entry name" value="Predicted protein"/>
    <property type="match status" value="1"/>
</dbReference>
<dbReference type="InterPro" id="IPR001314">
    <property type="entry name" value="Peptidase_S1A"/>
</dbReference>
<dbReference type="InterPro" id="IPR050127">
    <property type="entry name" value="Serine_Proteases_S1"/>
</dbReference>